<evidence type="ECO:0000256" key="3">
    <source>
        <dbReference type="ARBA" id="ARBA00038493"/>
    </source>
</evidence>
<evidence type="ECO:0000313" key="6">
    <source>
        <dbReference type="Proteomes" id="UP000611723"/>
    </source>
</evidence>
<dbReference type="InterPro" id="IPR002818">
    <property type="entry name" value="DJ-1/PfpI"/>
</dbReference>
<reference evidence="5" key="1">
    <citation type="submission" date="2021-01" db="EMBL/GenBank/DDBJ databases">
        <title>Marivirga aurantiaca sp. nov., isolated from intertidal surface sediments.</title>
        <authorList>
            <person name="Zhang M."/>
        </authorList>
    </citation>
    <scope>NUCLEOTIDE SEQUENCE</scope>
    <source>
        <strain evidence="5">S37H4</strain>
    </source>
</reference>
<dbReference type="PANTHER" id="PTHR48094">
    <property type="entry name" value="PROTEIN/NUCLEIC ACID DEGLYCASE DJ-1-RELATED"/>
    <property type="match status" value="1"/>
</dbReference>
<dbReference type="SUPFAM" id="SSF52317">
    <property type="entry name" value="Class I glutamine amidotransferase-like"/>
    <property type="match status" value="1"/>
</dbReference>
<proteinExistence type="inferred from homology"/>
<dbReference type="GO" id="GO:0019243">
    <property type="term" value="P:methylglyoxal catabolic process to D-lactate via S-lactoyl-glutathione"/>
    <property type="evidence" value="ECO:0007669"/>
    <property type="project" value="TreeGrafter"/>
</dbReference>
<gene>
    <name evidence="5" type="ORF">JKA74_13545</name>
</gene>
<dbReference type="CDD" id="cd03141">
    <property type="entry name" value="GATase1_Hsp31_like"/>
    <property type="match status" value="1"/>
</dbReference>
<comment type="caution">
    <text evidence="5">The sequence shown here is derived from an EMBL/GenBank/DDBJ whole genome shotgun (WGS) entry which is preliminary data.</text>
</comment>
<sequence length="250" mass="28256">MQKLTFYFLMIFFLASCSKKDTNEKKILIVTSNQHTYGDTQISTSNHFAEIVLAYDVFIKNGYSVDFISPLGGAIPIGYISTSDSIQKKYLYNNELMNKLKYTKSPNNINPFEYKAIYYSGGGAAMFGVAENKKIKSIAESIYKQNGIVSAVCHGTAGIINLKDEQGNSLYQNRNISGYPDLFENKEAEYYRTFPFSIEEKIRENNGNFMHSEKQRDNFYVIDGNFITGQDPSATTSVAKKVIEAIENQQ</sequence>
<feature type="domain" description="DJ-1/PfpI" evidence="4">
    <location>
        <begin position="50"/>
        <end position="244"/>
    </location>
</feature>
<dbReference type="GO" id="GO:0005737">
    <property type="term" value="C:cytoplasm"/>
    <property type="evidence" value="ECO:0007669"/>
    <property type="project" value="TreeGrafter"/>
</dbReference>
<keyword evidence="6" id="KW-1185">Reference proteome</keyword>
<keyword evidence="1" id="KW-0346">Stress response</keyword>
<evidence type="ECO:0000256" key="1">
    <source>
        <dbReference type="ARBA" id="ARBA00023016"/>
    </source>
</evidence>
<dbReference type="Proteomes" id="UP000611723">
    <property type="component" value="Unassembled WGS sequence"/>
</dbReference>
<protein>
    <submittedName>
        <fullName evidence="5">Type 1 glutamine amidotransferase domain-containing protein</fullName>
    </submittedName>
</protein>
<accession>A0A934X071</accession>
<organism evidence="5 6">
    <name type="scientific">Marivirga aurantiaca</name>
    <dbReference type="NCBI Taxonomy" id="2802615"/>
    <lineage>
        <taxon>Bacteria</taxon>
        <taxon>Pseudomonadati</taxon>
        <taxon>Bacteroidota</taxon>
        <taxon>Cytophagia</taxon>
        <taxon>Cytophagales</taxon>
        <taxon>Marivirgaceae</taxon>
        <taxon>Marivirga</taxon>
    </lineage>
</organism>
<dbReference type="PROSITE" id="PS51257">
    <property type="entry name" value="PROKAR_LIPOPROTEIN"/>
    <property type="match status" value="1"/>
</dbReference>
<dbReference type="InterPro" id="IPR050325">
    <property type="entry name" value="Prot/Nucl_acid_deglycase"/>
</dbReference>
<evidence type="ECO:0000313" key="5">
    <source>
        <dbReference type="EMBL" id="MBK6266062.1"/>
    </source>
</evidence>
<dbReference type="PANTHER" id="PTHR48094:SF11">
    <property type="entry name" value="GLUTATHIONE-INDEPENDENT GLYOXALASE HSP31-RELATED"/>
    <property type="match status" value="1"/>
</dbReference>
<dbReference type="EMBL" id="JAEQBW010000006">
    <property type="protein sequence ID" value="MBK6266062.1"/>
    <property type="molecule type" value="Genomic_DNA"/>
</dbReference>
<dbReference type="GO" id="GO:0019172">
    <property type="term" value="F:glyoxalase III activity"/>
    <property type="evidence" value="ECO:0007669"/>
    <property type="project" value="TreeGrafter"/>
</dbReference>
<comment type="similarity">
    <text evidence="3">Belongs to the peptidase C56 family. HSP31-like subfamily.</text>
</comment>
<dbReference type="RefSeq" id="WP_201431743.1">
    <property type="nucleotide sequence ID" value="NZ_JAEQBW010000006.1"/>
</dbReference>
<dbReference type="AlphaFoldDB" id="A0A934X071"/>
<keyword evidence="2" id="KW-0456">Lyase</keyword>
<name>A0A934X071_9BACT</name>
<dbReference type="Pfam" id="PF01965">
    <property type="entry name" value="DJ-1_PfpI"/>
    <property type="match status" value="1"/>
</dbReference>
<dbReference type="Gene3D" id="3.40.50.880">
    <property type="match status" value="1"/>
</dbReference>
<dbReference type="InterPro" id="IPR029062">
    <property type="entry name" value="Class_I_gatase-like"/>
</dbReference>
<evidence type="ECO:0000256" key="2">
    <source>
        <dbReference type="ARBA" id="ARBA00023239"/>
    </source>
</evidence>
<evidence type="ECO:0000259" key="4">
    <source>
        <dbReference type="Pfam" id="PF01965"/>
    </source>
</evidence>
<keyword evidence="5" id="KW-0315">Glutamine amidotransferase</keyword>